<keyword evidence="2" id="KW-1185">Reference proteome</keyword>
<accession>A0A103YI63</accession>
<gene>
    <name evidence="1" type="ORF">Ccrd_012066</name>
</gene>
<evidence type="ECO:0000313" key="1">
    <source>
        <dbReference type="EMBL" id="KVI09551.1"/>
    </source>
</evidence>
<name>A0A103YI63_CYNCS</name>
<reference evidence="1 2" key="1">
    <citation type="journal article" date="2016" name="Sci. Rep.">
        <title>The genome sequence of the outbreeding globe artichoke constructed de novo incorporating a phase-aware low-pass sequencing strategy of F1 progeny.</title>
        <authorList>
            <person name="Scaglione D."/>
            <person name="Reyes-Chin-Wo S."/>
            <person name="Acquadro A."/>
            <person name="Froenicke L."/>
            <person name="Portis E."/>
            <person name="Beitel C."/>
            <person name="Tirone M."/>
            <person name="Mauro R."/>
            <person name="Lo Monaco A."/>
            <person name="Mauromicale G."/>
            <person name="Faccioli P."/>
            <person name="Cattivelli L."/>
            <person name="Rieseberg L."/>
            <person name="Michelmore R."/>
            <person name="Lanteri S."/>
        </authorList>
    </citation>
    <scope>NUCLEOTIDE SEQUENCE [LARGE SCALE GENOMIC DNA]</scope>
    <source>
        <strain evidence="1">2C</strain>
    </source>
</reference>
<sequence length="493" mass="54324">MGEFVVFAQILDGLIVKDKFDDEDDEAEAEEEDEDVEEGGLGLMFSPYPVVHKVETFAAASLQPLPSFTVRKYSSSDSLKLKSVNLSLSLVEELWDISCSLVFPLTSVDSFGKIGIPLSGSNDLSPLLEESWDVFPCSDSVVSGFTDSFSPKSWVGSRNFSSSLVETRPILLSWLSVMSMFRPLSTANCSLLSFSRSLFKSTSALSTPNDLSFTLAEGWSNLPSSVLFLSQFPPTSNVECSIFSLSLSEANVDGSLLGCDEFSSPLTCSFSSSLSTGLVSSFRCGEFSQLPPKDRATNFCPKMDFKSTASARLGDEALRGLSFDDACSPWVGLSLLKVPVHPYNKIEIYKAARCNGIINYMKKEISGDQETGGRGRRRVALVIAWYKPKRFNDSKSSRCQESADVHQLIRIGNNTRDFLALFQNFKLSTNENNGVICDNDVKLKLSFLHPNTRSQRLVELDISAIQDKVPKNSKLKSILCKISNHCPYKTTPL</sequence>
<dbReference type="Gramene" id="KVI09551">
    <property type="protein sequence ID" value="KVI09551"/>
    <property type="gene ID" value="Ccrd_012066"/>
</dbReference>
<protein>
    <submittedName>
        <fullName evidence="1">Uncharacterized protein</fullName>
    </submittedName>
</protein>
<comment type="caution">
    <text evidence="1">The sequence shown here is derived from an EMBL/GenBank/DDBJ whole genome shotgun (WGS) entry which is preliminary data.</text>
</comment>
<proteinExistence type="predicted"/>
<dbReference type="EMBL" id="LEKV01001057">
    <property type="protein sequence ID" value="KVI09551.1"/>
    <property type="molecule type" value="Genomic_DNA"/>
</dbReference>
<organism evidence="1 2">
    <name type="scientific">Cynara cardunculus var. scolymus</name>
    <name type="common">Globe artichoke</name>
    <name type="synonym">Cynara scolymus</name>
    <dbReference type="NCBI Taxonomy" id="59895"/>
    <lineage>
        <taxon>Eukaryota</taxon>
        <taxon>Viridiplantae</taxon>
        <taxon>Streptophyta</taxon>
        <taxon>Embryophyta</taxon>
        <taxon>Tracheophyta</taxon>
        <taxon>Spermatophyta</taxon>
        <taxon>Magnoliopsida</taxon>
        <taxon>eudicotyledons</taxon>
        <taxon>Gunneridae</taxon>
        <taxon>Pentapetalae</taxon>
        <taxon>asterids</taxon>
        <taxon>campanulids</taxon>
        <taxon>Asterales</taxon>
        <taxon>Asteraceae</taxon>
        <taxon>Carduoideae</taxon>
        <taxon>Cardueae</taxon>
        <taxon>Carduinae</taxon>
        <taxon>Cynara</taxon>
    </lineage>
</organism>
<evidence type="ECO:0000313" key="2">
    <source>
        <dbReference type="Proteomes" id="UP000243975"/>
    </source>
</evidence>
<dbReference type="AlphaFoldDB" id="A0A103YI63"/>
<dbReference type="Proteomes" id="UP000243975">
    <property type="component" value="Unassembled WGS sequence"/>
</dbReference>